<evidence type="ECO:0000256" key="7">
    <source>
        <dbReference type="ARBA" id="ARBA00024703"/>
    </source>
</evidence>
<keyword evidence="11" id="KW-1185">Reference proteome</keyword>
<reference evidence="11" key="1">
    <citation type="journal article" date="2018" name="Nat. Microbiol.">
        <title>Leveraging single-cell genomics to expand the fungal tree of life.</title>
        <authorList>
            <person name="Ahrendt S.R."/>
            <person name="Quandt C.A."/>
            <person name="Ciobanu D."/>
            <person name="Clum A."/>
            <person name="Salamov A."/>
            <person name="Andreopoulos B."/>
            <person name="Cheng J.F."/>
            <person name="Woyke T."/>
            <person name="Pelin A."/>
            <person name="Henrissat B."/>
            <person name="Reynolds N.K."/>
            <person name="Benny G.L."/>
            <person name="Smith M.E."/>
            <person name="James T.Y."/>
            <person name="Grigoriev I.V."/>
        </authorList>
    </citation>
    <scope>NUCLEOTIDE SEQUENCE [LARGE SCALE GENOMIC DNA]</scope>
    <source>
        <strain evidence="11">Baker2002</strain>
    </source>
</reference>
<evidence type="ECO:0000313" key="10">
    <source>
        <dbReference type="EMBL" id="RKP31203.1"/>
    </source>
</evidence>
<dbReference type="EMBL" id="ML004445">
    <property type="protein sequence ID" value="RKP31203.1"/>
    <property type="molecule type" value="Genomic_DNA"/>
</dbReference>
<comment type="subcellular location">
    <subcellularLocation>
        <location evidence="2">Cytoplasm</location>
        <location evidence="2">Perinuclear region</location>
    </subcellularLocation>
    <subcellularLocation>
        <location evidence="1">Nucleus membrane</location>
        <topology evidence="1">Peripheral membrane protein</topology>
        <orientation evidence="1">Cytoplasmic side</orientation>
    </subcellularLocation>
</comment>
<keyword evidence="6" id="KW-0653">Protein transport</keyword>
<gene>
    <name evidence="10" type="ORF">METBISCDRAFT_14574</name>
</gene>
<evidence type="ECO:0000256" key="5">
    <source>
        <dbReference type="ARBA" id="ARBA00022816"/>
    </source>
</evidence>
<evidence type="ECO:0000256" key="1">
    <source>
        <dbReference type="ARBA" id="ARBA00004335"/>
    </source>
</evidence>
<dbReference type="GO" id="GO:0043130">
    <property type="term" value="F:ubiquitin binding"/>
    <property type="evidence" value="ECO:0007669"/>
    <property type="project" value="TreeGrafter"/>
</dbReference>
<keyword evidence="6" id="KW-0811">Translocation</keyword>
<dbReference type="CDD" id="cd08061">
    <property type="entry name" value="MPN_NPL4"/>
    <property type="match status" value="1"/>
</dbReference>
<dbReference type="InterPro" id="IPR024682">
    <property type="entry name" value="Npl4_Ub-like_dom"/>
</dbReference>
<evidence type="ECO:0000256" key="4">
    <source>
        <dbReference type="ARBA" id="ARBA00019709"/>
    </source>
</evidence>
<feature type="region of interest" description="Disordered" evidence="8">
    <location>
        <begin position="78"/>
        <end position="116"/>
    </location>
</feature>
<dbReference type="Proteomes" id="UP000268321">
    <property type="component" value="Unassembled WGS sequence"/>
</dbReference>
<feature type="compositionally biased region" description="Basic and acidic residues" evidence="8">
    <location>
        <begin position="83"/>
        <end position="92"/>
    </location>
</feature>
<sequence length="561" mass="62226">MILRFRFKDGTIRVTVDESQPFAEAIQHVLTRLNATDLYVSTDPTSAGKPVAELAHQLVKELELRHGDMLFVTGPSQGAGADVCRDTTDSARSDSAPADSGPSDSAPKQPNTQLPVDDELDAQSGAIPRKKSAMCRHSDKGMCEYCSPLPPWDKTYLDELKIKHKSFHAHIKELRDQSSSSRGSAEIAPLKAPRYAINTACPSGHAPYPAGICSNCQPAPITLQQQTFRMVDHVEFAAHGVLNDFIDAWRRSGMQRYGILYGRYERYDSVPLGIKAIIEAIYEPPQACELDGITLLGWRDQTTVDEVAAALGLYQVGVVFTDLTDARLNDGAVLCKRHKDSFFLLCVEVLMAARNQTRHPNACKHAETGQYSSKFVTCVVTGNARGEIETRVYQVSAGAEALVQADHISASTQPNMVCVKPTQGARYVPEVFYLRINEYGLEVKENARPAFPVDFLLVTLLESFPVAETPMFRGRFPVENRDFMGVLQNLQAVRGVLRLGDVGDVLADFHLLVYLLKKEVLSAEETLLLLRYVRERRDEDLRQLVGSSGWMTLETIVQHSE</sequence>
<dbReference type="GO" id="GO:0031625">
    <property type="term" value="F:ubiquitin protein ligase binding"/>
    <property type="evidence" value="ECO:0007669"/>
    <property type="project" value="TreeGrafter"/>
</dbReference>
<evidence type="ECO:0000256" key="2">
    <source>
        <dbReference type="ARBA" id="ARBA00004556"/>
    </source>
</evidence>
<dbReference type="InterPro" id="IPR037518">
    <property type="entry name" value="MPN"/>
</dbReference>
<dbReference type="Pfam" id="PF05020">
    <property type="entry name" value="zf-NPL4"/>
    <property type="match status" value="1"/>
</dbReference>
<proteinExistence type="inferred from homology"/>
<name>A0A4P9ZEG6_9ASCO</name>
<dbReference type="Pfam" id="PF11543">
    <property type="entry name" value="UN_NPL4"/>
    <property type="match status" value="1"/>
</dbReference>
<evidence type="ECO:0000259" key="9">
    <source>
        <dbReference type="PROSITE" id="PS50249"/>
    </source>
</evidence>
<organism evidence="10 11">
    <name type="scientific">Metschnikowia bicuspidata</name>
    <dbReference type="NCBI Taxonomy" id="27322"/>
    <lineage>
        <taxon>Eukaryota</taxon>
        <taxon>Fungi</taxon>
        <taxon>Dikarya</taxon>
        <taxon>Ascomycota</taxon>
        <taxon>Saccharomycotina</taxon>
        <taxon>Pichiomycetes</taxon>
        <taxon>Metschnikowiaceae</taxon>
        <taxon>Metschnikowia</taxon>
    </lineage>
</organism>
<dbReference type="PROSITE" id="PS50249">
    <property type="entry name" value="MPN"/>
    <property type="match status" value="1"/>
</dbReference>
<dbReference type="GO" id="GO:0048471">
    <property type="term" value="C:perinuclear region of cytoplasm"/>
    <property type="evidence" value="ECO:0007669"/>
    <property type="project" value="UniProtKB-SubCell"/>
</dbReference>
<evidence type="ECO:0000256" key="3">
    <source>
        <dbReference type="ARBA" id="ARBA00011025"/>
    </source>
</evidence>
<feature type="compositionally biased region" description="Low complexity" evidence="8">
    <location>
        <begin position="93"/>
        <end position="107"/>
    </location>
</feature>
<comment type="similarity">
    <text evidence="3">Belongs to the NPL4 family.</text>
</comment>
<dbReference type="Pfam" id="PF05021">
    <property type="entry name" value="NPL4"/>
    <property type="match status" value="1"/>
</dbReference>
<evidence type="ECO:0000256" key="6">
    <source>
        <dbReference type="ARBA" id="ARBA00023010"/>
    </source>
</evidence>
<accession>A0A4P9ZEG6</accession>
<dbReference type="InterPro" id="IPR007717">
    <property type="entry name" value="NPL4_C"/>
</dbReference>
<dbReference type="AlphaFoldDB" id="A0A4P9ZEG6"/>
<dbReference type="GO" id="GO:0006511">
    <property type="term" value="P:ubiquitin-dependent protein catabolic process"/>
    <property type="evidence" value="ECO:0007669"/>
    <property type="project" value="InterPro"/>
</dbReference>
<dbReference type="GO" id="GO:0051028">
    <property type="term" value="P:mRNA transport"/>
    <property type="evidence" value="ECO:0007669"/>
    <property type="project" value="UniProtKB-KW"/>
</dbReference>
<feature type="domain" description="MPN" evidence="9">
    <location>
        <begin position="234"/>
        <end position="371"/>
    </location>
</feature>
<dbReference type="PANTHER" id="PTHR12710:SF0">
    <property type="entry name" value="NUCLEAR PROTEIN LOCALIZATION PROTEIN 4 HOMOLOG"/>
    <property type="match status" value="1"/>
</dbReference>
<evidence type="ECO:0000313" key="11">
    <source>
        <dbReference type="Proteomes" id="UP000268321"/>
    </source>
</evidence>
<evidence type="ECO:0000256" key="8">
    <source>
        <dbReference type="SAM" id="MobiDB-lite"/>
    </source>
</evidence>
<dbReference type="InterPro" id="IPR007716">
    <property type="entry name" value="NPL4_Zn-bd_put"/>
</dbReference>
<dbReference type="OrthoDB" id="10251089at2759"/>
<keyword evidence="5" id="KW-0813">Transport</keyword>
<dbReference type="GO" id="GO:0015031">
    <property type="term" value="P:protein transport"/>
    <property type="evidence" value="ECO:0007669"/>
    <property type="project" value="UniProtKB-KW"/>
</dbReference>
<dbReference type="Gene3D" id="3.10.20.90">
    <property type="entry name" value="Phosphatidylinositol 3-kinase Catalytic Subunit, Chain A, domain 1"/>
    <property type="match status" value="1"/>
</dbReference>
<dbReference type="InterPro" id="IPR016563">
    <property type="entry name" value="Npl4"/>
</dbReference>
<dbReference type="GO" id="GO:0031965">
    <property type="term" value="C:nuclear membrane"/>
    <property type="evidence" value="ECO:0007669"/>
    <property type="project" value="UniProtKB-SubCell"/>
</dbReference>
<comment type="function">
    <text evidence="7">Involved in the import of nuclear-targeted proteins into the nucleus and the export of poly(A) RNA out of the nucleus. Has a role in the endoplasmic reticulum-associated degradation (ERAD) pathway.</text>
</comment>
<keyword evidence="5" id="KW-0509">mRNA transport</keyword>
<dbReference type="PIRSF" id="PIRSF010052">
    <property type="entry name" value="Polyub_prc_Npl4"/>
    <property type="match status" value="1"/>
</dbReference>
<dbReference type="PANTHER" id="PTHR12710">
    <property type="entry name" value="NUCLEAR PROTEIN LOCALIZATION 4"/>
    <property type="match status" value="1"/>
</dbReference>
<protein>
    <recommendedName>
        <fullName evidence="4">Nuclear protein localization protein 4</fullName>
    </recommendedName>
</protein>